<dbReference type="AlphaFoldDB" id="A0A2T4BB52"/>
<protein>
    <submittedName>
        <fullName evidence="2">Uncharacterized protein</fullName>
    </submittedName>
</protein>
<proteinExistence type="predicted"/>
<dbReference type="RefSeq" id="XP_024749883.1">
    <property type="nucleotide sequence ID" value="XM_024894215.1"/>
</dbReference>
<name>A0A2T4BB52_9HYPO</name>
<gene>
    <name evidence="2" type="ORF">BBK36DRAFT_1159592</name>
</gene>
<keyword evidence="3" id="KW-1185">Reference proteome</keyword>
<evidence type="ECO:0000313" key="2">
    <source>
        <dbReference type="EMBL" id="PTB66563.1"/>
    </source>
</evidence>
<sequence>MYASNRATVSSVPLMQGGNLRLNSYLDTSVGLEVLKARAELRWGIPECFTMMEMRRNGPIPALASCEDAHRSQLITTGCLPRVDETGAANHGPLGTSVWQGPTKIARLSLQQGLATPDRGAMPVPQGQTRPQPDVSRLLSGPESQSVVIKKESQGPSPAVLCCFSMASNSVSLQRGKWMVAVLY</sequence>
<evidence type="ECO:0000256" key="1">
    <source>
        <dbReference type="SAM" id="MobiDB-lite"/>
    </source>
</evidence>
<dbReference type="EMBL" id="KZ680213">
    <property type="protein sequence ID" value="PTB66563.1"/>
    <property type="molecule type" value="Genomic_DNA"/>
</dbReference>
<evidence type="ECO:0000313" key="3">
    <source>
        <dbReference type="Proteomes" id="UP000241546"/>
    </source>
</evidence>
<feature type="region of interest" description="Disordered" evidence="1">
    <location>
        <begin position="116"/>
        <end position="144"/>
    </location>
</feature>
<dbReference type="GeneID" id="36602333"/>
<organism evidence="2 3">
    <name type="scientific">Trichoderma citrinoviride</name>
    <dbReference type="NCBI Taxonomy" id="58853"/>
    <lineage>
        <taxon>Eukaryota</taxon>
        <taxon>Fungi</taxon>
        <taxon>Dikarya</taxon>
        <taxon>Ascomycota</taxon>
        <taxon>Pezizomycotina</taxon>
        <taxon>Sordariomycetes</taxon>
        <taxon>Hypocreomycetidae</taxon>
        <taxon>Hypocreales</taxon>
        <taxon>Hypocreaceae</taxon>
        <taxon>Trichoderma</taxon>
    </lineage>
</organism>
<accession>A0A2T4BB52</accession>
<dbReference type="Proteomes" id="UP000241546">
    <property type="component" value="Unassembled WGS sequence"/>
</dbReference>
<reference evidence="3" key="1">
    <citation type="submission" date="2016-07" db="EMBL/GenBank/DDBJ databases">
        <title>Multiple horizontal gene transfer events from other fungi enriched the ability of initially mycotrophic Trichoderma (Ascomycota) to feed on dead plant biomass.</title>
        <authorList>
            <consortium name="DOE Joint Genome Institute"/>
            <person name="Atanasova L."/>
            <person name="Chenthamara K."/>
            <person name="Zhang J."/>
            <person name="Grujic M."/>
            <person name="Henrissat B."/>
            <person name="Kuo A."/>
            <person name="Aerts A."/>
            <person name="Salamov A."/>
            <person name="Lipzen A."/>
            <person name="Labutti K."/>
            <person name="Barry K."/>
            <person name="Miao Y."/>
            <person name="Rahimi M.J."/>
            <person name="Shen Q."/>
            <person name="Grigoriev I.V."/>
            <person name="Kubicek C.P."/>
            <person name="Druzhinina I.S."/>
        </authorList>
    </citation>
    <scope>NUCLEOTIDE SEQUENCE [LARGE SCALE GENOMIC DNA]</scope>
    <source>
        <strain evidence="3">TUCIM 6016</strain>
    </source>
</reference>